<protein>
    <submittedName>
        <fullName evidence="2">Helix-turn-helix transcriptional regulator</fullName>
    </submittedName>
</protein>
<dbReference type="RefSeq" id="WP_181836551.1">
    <property type="nucleotide sequence ID" value="NZ_JACERN010000033.1"/>
</dbReference>
<comment type="caution">
    <text evidence="2">The sequence shown here is derived from an EMBL/GenBank/DDBJ whole genome shotgun (WGS) entry which is preliminary data.</text>
</comment>
<evidence type="ECO:0000313" key="2">
    <source>
        <dbReference type="EMBL" id="MBA4709550.1"/>
    </source>
</evidence>
<reference evidence="2 3" key="1">
    <citation type="submission" date="2020-07" db="EMBL/GenBank/DDBJ databases">
        <title>Draft genome sequence of violacein-producing bacteria and related species.</title>
        <authorList>
            <person name="Wilson H.S."/>
            <person name="De Leon M.E."/>
        </authorList>
    </citation>
    <scope>NUCLEOTIDE SEQUENCE [LARGE SCALE GENOMIC DNA]</scope>
    <source>
        <strain evidence="2 3">HSC-21Su07</strain>
    </source>
</reference>
<dbReference type="InterPro" id="IPR055172">
    <property type="entry name" value="HTH_RsaL-like"/>
</dbReference>
<dbReference type="AlphaFoldDB" id="A0A838Y291"/>
<organism evidence="2 3">
    <name type="scientific">Aquitalea aquatica</name>
    <dbReference type="NCBI Taxonomy" id="3044273"/>
    <lineage>
        <taxon>Bacteria</taxon>
        <taxon>Pseudomonadati</taxon>
        <taxon>Pseudomonadota</taxon>
        <taxon>Betaproteobacteria</taxon>
        <taxon>Neisseriales</taxon>
        <taxon>Chromobacteriaceae</taxon>
        <taxon>Aquitalea</taxon>
    </lineage>
</organism>
<evidence type="ECO:0000259" key="1">
    <source>
        <dbReference type="Pfam" id="PF22495"/>
    </source>
</evidence>
<dbReference type="SUPFAM" id="SSF47413">
    <property type="entry name" value="lambda repressor-like DNA-binding domains"/>
    <property type="match status" value="1"/>
</dbReference>
<sequence length="126" mass="13848">MSDTNIPQDYRQLRRQKGLNQQQFWSRVFVTQSGGSRYENERSVPAPVAELVRLRHQLGIDTSKITPANADLVRSLLAGDIDSAMLEATAQRCRLVMTALGNGASELLTLSGHISQVLGNSKEAQP</sequence>
<dbReference type="Gene3D" id="1.10.260.40">
    <property type="entry name" value="lambda repressor-like DNA-binding domains"/>
    <property type="match status" value="1"/>
</dbReference>
<evidence type="ECO:0000313" key="3">
    <source>
        <dbReference type="Proteomes" id="UP000545606"/>
    </source>
</evidence>
<dbReference type="InterPro" id="IPR010982">
    <property type="entry name" value="Lambda_DNA-bd_dom_sf"/>
</dbReference>
<name>A0A838Y291_9NEIS</name>
<dbReference type="Pfam" id="PF22495">
    <property type="entry name" value="HTH_92"/>
    <property type="match status" value="1"/>
</dbReference>
<dbReference type="Proteomes" id="UP000545606">
    <property type="component" value="Unassembled WGS sequence"/>
</dbReference>
<dbReference type="CDD" id="cd00093">
    <property type="entry name" value="HTH_XRE"/>
    <property type="match status" value="1"/>
</dbReference>
<dbReference type="EMBL" id="JACERN010000033">
    <property type="protein sequence ID" value="MBA4709550.1"/>
    <property type="molecule type" value="Genomic_DNA"/>
</dbReference>
<proteinExistence type="predicted"/>
<dbReference type="GO" id="GO:0003677">
    <property type="term" value="F:DNA binding"/>
    <property type="evidence" value="ECO:0007669"/>
    <property type="project" value="InterPro"/>
</dbReference>
<keyword evidence="3" id="KW-1185">Reference proteome</keyword>
<accession>A0A838Y291</accession>
<feature type="domain" description="RsaL-like HTH" evidence="1">
    <location>
        <begin position="11"/>
        <end position="54"/>
    </location>
</feature>
<gene>
    <name evidence="2" type="ORF">H2Z84_14305</name>
</gene>
<dbReference type="InterPro" id="IPR001387">
    <property type="entry name" value="Cro/C1-type_HTH"/>
</dbReference>